<gene>
    <name evidence="3" type="primary">qor</name>
    <name evidence="3" type="ORF">GCM10010260_74000</name>
</gene>
<dbReference type="SMART" id="SM00829">
    <property type="entry name" value="PKS_ER"/>
    <property type="match status" value="1"/>
</dbReference>
<comment type="caution">
    <text evidence="3">The sequence shown here is derived from an EMBL/GenBank/DDBJ whole genome shotgun (WGS) entry which is preliminary data.</text>
</comment>
<feature type="domain" description="Enoyl reductase (ER)" evidence="2">
    <location>
        <begin position="10"/>
        <end position="311"/>
    </location>
</feature>
<protein>
    <submittedName>
        <fullName evidence="3">NADPH:quinone reductase</fullName>
    </submittedName>
</protein>
<keyword evidence="1" id="KW-0560">Oxidoreductase</keyword>
<dbReference type="InterPro" id="IPR002364">
    <property type="entry name" value="Quin_OxRdtase/zeta-crystal_CS"/>
</dbReference>
<sequence>MRAITQKSFGGPEVLELIDDAPEPVPGPTQVLVRVRATSVNPVELFVRSGAFPLLGEPPFVLGWDVSGVVEQVDPGVHRFKVGDEVYGMPYFPAAAGANAEYLVAPARQLARKPVGISHEEAAALPLVGLTAWHALVEIAQLRPGQRVLIHGAGGGLGHIAVQLAKHLGAEVIGTASAAKHDFLRGLGADLLIDYRTQDYTEVLRDAPVDAVLEPLGGGNAERSFGVLRRGGVLVTAVERTSTTLPELAEESGVRFAAVGVEPDPAGLDALTELVEAGSLRVHLQQVFPLEKLSEAHEVLAAGGVQGKLSITV</sequence>
<evidence type="ECO:0000256" key="1">
    <source>
        <dbReference type="ARBA" id="ARBA00023002"/>
    </source>
</evidence>
<dbReference type="GO" id="GO:0008270">
    <property type="term" value="F:zinc ion binding"/>
    <property type="evidence" value="ECO:0007669"/>
    <property type="project" value="InterPro"/>
</dbReference>
<reference evidence="3" key="2">
    <citation type="submission" date="2020-09" db="EMBL/GenBank/DDBJ databases">
        <authorList>
            <person name="Sun Q."/>
            <person name="Ohkuma M."/>
        </authorList>
    </citation>
    <scope>NUCLEOTIDE SEQUENCE</scope>
    <source>
        <strain evidence="3">JCM 4369</strain>
    </source>
</reference>
<evidence type="ECO:0000313" key="4">
    <source>
        <dbReference type="Proteomes" id="UP000618795"/>
    </source>
</evidence>
<dbReference type="PROSITE" id="PS01162">
    <property type="entry name" value="QOR_ZETA_CRYSTAL"/>
    <property type="match status" value="1"/>
</dbReference>
<dbReference type="InterPro" id="IPR013154">
    <property type="entry name" value="ADH-like_N"/>
</dbReference>
<dbReference type="GO" id="GO:0016491">
    <property type="term" value="F:oxidoreductase activity"/>
    <property type="evidence" value="ECO:0007669"/>
    <property type="project" value="UniProtKB-KW"/>
</dbReference>
<dbReference type="EMBL" id="BMTD01000024">
    <property type="protein sequence ID" value="GGV22829.1"/>
    <property type="molecule type" value="Genomic_DNA"/>
</dbReference>
<evidence type="ECO:0000259" key="2">
    <source>
        <dbReference type="SMART" id="SM00829"/>
    </source>
</evidence>
<dbReference type="Proteomes" id="UP000618795">
    <property type="component" value="Unassembled WGS sequence"/>
</dbReference>
<organism evidence="3 4">
    <name type="scientific">Streptomyces filipinensis</name>
    <dbReference type="NCBI Taxonomy" id="66887"/>
    <lineage>
        <taxon>Bacteria</taxon>
        <taxon>Bacillati</taxon>
        <taxon>Actinomycetota</taxon>
        <taxon>Actinomycetes</taxon>
        <taxon>Kitasatosporales</taxon>
        <taxon>Streptomycetaceae</taxon>
        <taxon>Streptomyces</taxon>
    </lineage>
</organism>
<dbReference type="InterPro" id="IPR036291">
    <property type="entry name" value="NAD(P)-bd_dom_sf"/>
</dbReference>
<dbReference type="AlphaFoldDB" id="A0A918IK13"/>
<proteinExistence type="predicted"/>
<dbReference type="RefSeq" id="WP_191877839.1">
    <property type="nucleotide sequence ID" value="NZ_BMTD01000024.1"/>
</dbReference>
<dbReference type="InterPro" id="IPR020843">
    <property type="entry name" value="ER"/>
</dbReference>
<dbReference type="Gene3D" id="3.40.50.720">
    <property type="entry name" value="NAD(P)-binding Rossmann-like Domain"/>
    <property type="match status" value="1"/>
</dbReference>
<dbReference type="Gene3D" id="3.90.180.10">
    <property type="entry name" value="Medium-chain alcohol dehydrogenases, catalytic domain"/>
    <property type="match status" value="1"/>
</dbReference>
<dbReference type="CDD" id="cd05289">
    <property type="entry name" value="MDR_like_2"/>
    <property type="match status" value="1"/>
</dbReference>
<reference evidence="3" key="1">
    <citation type="journal article" date="2014" name="Int. J. Syst. Evol. Microbiol.">
        <title>Complete genome sequence of Corynebacterium casei LMG S-19264T (=DSM 44701T), isolated from a smear-ripened cheese.</title>
        <authorList>
            <consortium name="US DOE Joint Genome Institute (JGI-PGF)"/>
            <person name="Walter F."/>
            <person name="Albersmeier A."/>
            <person name="Kalinowski J."/>
            <person name="Ruckert C."/>
        </authorList>
    </citation>
    <scope>NUCLEOTIDE SEQUENCE</scope>
    <source>
        <strain evidence="3">JCM 4369</strain>
    </source>
</reference>
<dbReference type="SUPFAM" id="SSF50129">
    <property type="entry name" value="GroES-like"/>
    <property type="match status" value="1"/>
</dbReference>
<name>A0A918IK13_9ACTN</name>
<keyword evidence="4" id="KW-1185">Reference proteome</keyword>
<dbReference type="Pfam" id="PF13602">
    <property type="entry name" value="ADH_zinc_N_2"/>
    <property type="match status" value="1"/>
</dbReference>
<accession>A0A918IK13</accession>
<evidence type="ECO:0000313" key="3">
    <source>
        <dbReference type="EMBL" id="GGV22829.1"/>
    </source>
</evidence>
<dbReference type="InterPro" id="IPR050700">
    <property type="entry name" value="YIM1/Zinc_Alcohol_DH_Fams"/>
</dbReference>
<dbReference type="PANTHER" id="PTHR11695">
    <property type="entry name" value="ALCOHOL DEHYDROGENASE RELATED"/>
    <property type="match status" value="1"/>
</dbReference>
<dbReference type="PANTHER" id="PTHR11695:SF294">
    <property type="entry name" value="RETICULON-4-INTERACTING PROTEIN 1, MITOCHONDRIAL"/>
    <property type="match status" value="1"/>
</dbReference>
<dbReference type="SUPFAM" id="SSF51735">
    <property type="entry name" value="NAD(P)-binding Rossmann-fold domains"/>
    <property type="match status" value="1"/>
</dbReference>
<dbReference type="InterPro" id="IPR011032">
    <property type="entry name" value="GroES-like_sf"/>
</dbReference>
<dbReference type="Pfam" id="PF08240">
    <property type="entry name" value="ADH_N"/>
    <property type="match status" value="1"/>
</dbReference>